<dbReference type="Gramene" id="TVT98657">
    <property type="protein sequence ID" value="TVT98657"/>
    <property type="gene ID" value="EJB05_56031"/>
</dbReference>
<evidence type="ECO:0000256" key="3">
    <source>
        <dbReference type="ARBA" id="ARBA00023098"/>
    </source>
</evidence>
<dbReference type="GO" id="GO:0102965">
    <property type="term" value="F:alcohol-forming long-chain fatty acyl-CoA reductase activity"/>
    <property type="evidence" value="ECO:0007669"/>
    <property type="project" value="UniProtKB-EC"/>
</dbReference>
<evidence type="ECO:0000256" key="1">
    <source>
        <dbReference type="ARBA" id="ARBA00005928"/>
    </source>
</evidence>
<keyword evidence="4" id="KW-0560">Oxidoreductase</keyword>
<dbReference type="CDD" id="cd05236">
    <property type="entry name" value="FAR-N_SDR_e"/>
    <property type="match status" value="1"/>
</dbReference>
<evidence type="ECO:0000256" key="2">
    <source>
        <dbReference type="ARBA" id="ARBA00022516"/>
    </source>
</evidence>
<dbReference type="GO" id="GO:0010345">
    <property type="term" value="P:suberin biosynthetic process"/>
    <property type="evidence" value="ECO:0007669"/>
    <property type="project" value="TreeGrafter"/>
</dbReference>
<feature type="domain" description="Thioester reductase (TE)" evidence="6">
    <location>
        <begin position="20"/>
        <end position="327"/>
    </location>
</feature>
<dbReference type="Pfam" id="PF07993">
    <property type="entry name" value="NAD_binding_4"/>
    <property type="match status" value="1"/>
</dbReference>
<evidence type="ECO:0000313" key="8">
    <source>
        <dbReference type="Proteomes" id="UP000324897"/>
    </source>
</evidence>
<dbReference type="PANTHER" id="PTHR11011">
    <property type="entry name" value="MALE STERILITY PROTEIN 2-RELATED"/>
    <property type="match status" value="1"/>
</dbReference>
<sequence length="485" mass="55041">MESMDAARIIGYFKGKSILITGSTGFLGKILVEKILRVQPDVNKMYLVVRGTDALSAKQRVDREVIGTELFDLLREKNGERFQEFVEEKVVALAGDIISENLGLEDTTVEELAKDIDVIVNIAATTNFYERYDVSLDVNVMGVKHLCQFAKQCAKLKMFMQVSTAYVSGERAGLIRENPIKPGDSLQEGTYLDIDAELRFVREAKKELLLLLLPLNAGDDAKKAERKAMKELGIQRARHFGWPNTYVFTKAMGEMLLGQLRGDMPVVIMRPSIITSVQAEPLPGWMQGTRTIDTFIIGYAKQELSCVLADLSIVADVIPGDMVVNAMMAAMVAHSEEKGAQAVYHATSSLGNPATYAMIYEAVLRHFYQNPRMGKNGEVIPTKELYFFTTITRFRLFMFLAYKLPLEYKYVMLLADIYRPFAFFQGCYDDMNLERLRSKMTMKTPEDQMFNVDTRTIKWEEYFYKIHIPGVLKNSNDLFIHTSNK</sequence>
<proteinExistence type="inferred from homology"/>
<keyword evidence="8" id="KW-1185">Reference proteome</keyword>
<dbReference type="AlphaFoldDB" id="A0A5J9SHB9"/>
<accession>A0A5J9SHB9</accession>
<evidence type="ECO:0000256" key="4">
    <source>
        <dbReference type="RuleBase" id="RU363097"/>
    </source>
</evidence>
<comment type="similarity">
    <text evidence="1 4">Belongs to the fatty acyl-CoA reductase family.</text>
</comment>
<dbReference type="EC" id="1.2.1.84" evidence="4"/>
<comment type="function">
    <text evidence="4">Catalyzes the reduction of fatty acyl-CoA to fatty alcohols.</text>
</comment>
<dbReference type="InterPro" id="IPR026055">
    <property type="entry name" value="FAR"/>
</dbReference>
<protein>
    <recommendedName>
        <fullName evidence="4">Fatty acyl-CoA reductase</fullName>
        <ecNumber evidence="4">1.2.1.84</ecNumber>
    </recommendedName>
</protein>
<dbReference type="Pfam" id="PF03015">
    <property type="entry name" value="Sterile"/>
    <property type="match status" value="1"/>
</dbReference>
<reference evidence="7 8" key="1">
    <citation type="journal article" date="2019" name="Sci. Rep.">
        <title>A high-quality genome of Eragrostis curvula grass provides insights into Poaceae evolution and supports new strategies to enhance forage quality.</title>
        <authorList>
            <person name="Carballo J."/>
            <person name="Santos B.A.C.M."/>
            <person name="Zappacosta D."/>
            <person name="Garbus I."/>
            <person name="Selva J.P."/>
            <person name="Gallo C.A."/>
            <person name="Diaz A."/>
            <person name="Albertini E."/>
            <person name="Caccamo M."/>
            <person name="Echenique V."/>
        </authorList>
    </citation>
    <scope>NUCLEOTIDE SEQUENCE [LARGE SCALE GENOMIC DNA]</scope>
    <source>
        <strain evidence="8">cv. Victoria</strain>
        <tissue evidence="7">Leaf</tissue>
    </source>
</reference>
<evidence type="ECO:0000313" key="7">
    <source>
        <dbReference type="EMBL" id="TVT98657.1"/>
    </source>
</evidence>
<keyword evidence="4" id="KW-0521">NADP</keyword>
<dbReference type="EMBL" id="RWGY01000825">
    <property type="protein sequence ID" value="TVT98657.1"/>
    <property type="molecule type" value="Genomic_DNA"/>
</dbReference>
<gene>
    <name evidence="7" type="ORF">EJB05_56031</name>
</gene>
<comment type="caution">
    <text evidence="7">The sequence shown here is derived from an EMBL/GenBank/DDBJ whole genome shotgun (WGS) entry which is preliminary data.</text>
</comment>
<dbReference type="InterPro" id="IPR033640">
    <property type="entry name" value="FAR_C"/>
</dbReference>
<dbReference type="Gene3D" id="3.40.50.720">
    <property type="entry name" value="NAD(P)-binding Rossmann-like Domain"/>
    <property type="match status" value="1"/>
</dbReference>
<dbReference type="GO" id="GO:0035336">
    <property type="term" value="P:long-chain fatty-acyl-CoA metabolic process"/>
    <property type="evidence" value="ECO:0007669"/>
    <property type="project" value="TreeGrafter"/>
</dbReference>
<dbReference type="InterPro" id="IPR013120">
    <property type="entry name" value="FAR_NAD-bd"/>
</dbReference>
<evidence type="ECO:0000259" key="6">
    <source>
        <dbReference type="Pfam" id="PF07993"/>
    </source>
</evidence>
<feature type="domain" description="Fatty acyl-CoA reductase C-terminal" evidence="5">
    <location>
        <begin position="408"/>
        <end position="473"/>
    </location>
</feature>
<dbReference type="CDD" id="cd09071">
    <property type="entry name" value="FAR_C"/>
    <property type="match status" value="1"/>
</dbReference>
<dbReference type="Proteomes" id="UP000324897">
    <property type="component" value="Unassembled WGS sequence"/>
</dbReference>
<dbReference type="SUPFAM" id="SSF51735">
    <property type="entry name" value="NAD(P)-binding Rossmann-fold domains"/>
    <property type="match status" value="1"/>
</dbReference>
<dbReference type="GO" id="GO:0080019">
    <property type="term" value="F:alcohol-forming very long-chain fatty acyl-CoA reductase activity"/>
    <property type="evidence" value="ECO:0007669"/>
    <property type="project" value="InterPro"/>
</dbReference>
<organism evidence="7 8">
    <name type="scientific">Eragrostis curvula</name>
    <name type="common">weeping love grass</name>
    <dbReference type="NCBI Taxonomy" id="38414"/>
    <lineage>
        <taxon>Eukaryota</taxon>
        <taxon>Viridiplantae</taxon>
        <taxon>Streptophyta</taxon>
        <taxon>Embryophyta</taxon>
        <taxon>Tracheophyta</taxon>
        <taxon>Spermatophyta</taxon>
        <taxon>Magnoliopsida</taxon>
        <taxon>Liliopsida</taxon>
        <taxon>Poales</taxon>
        <taxon>Poaceae</taxon>
        <taxon>PACMAD clade</taxon>
        <taxon>Chloridoideae</taxon>
        <taxon>Eragrostideae</taxon>
        <taxon>Eragrostidinae</taxon>
        <taxon>Eragrostis</taxon>
    </lineage>
</organism>
<dbReference type="OrthoDB" id="429813at2759"/>
<dbReference type="PANTHER" id="PTHR11011:SF39">
    <property type="entry name" value="FATTY ACYL-COA REDUCTASE"/>
    <property type="match status" value="1"/>
</dbReference>
<evidence type="ECO:0000259" key="5">
    <source>
        <dbReference type="Pfam" id="PF03015"/>
    </source>
</evidence>
<keyword evidence="2 4" id="KW-0444">Lipid biosynthesis</keyword>
<keyword evidence="3 4" id="KW-0443">Lipid metabolism</keyword>
<name>A0A5J9SHB9_9POAL</name>
<comment type="catalytic activity">
    <reaction evidence="4">
        <text>a long-chain fatty acyl-CoA + 2 NADPH + 2 H(+) = a long-chain primary fatty alcohol + 2 NADP(+) + CoA</text>
        <dbReference type="Rhea" id="RHEA:52716"/>
        <dbReference type="ChEBI" id="CHEBI:15378"/>
        <dbReference type="ChEBI" id="CHEBI:57287"/>
        <dbReference type="ChEBI" id="CHEBI:57783"/>
        <dbReference type="ChEBI" id="CHEBI:58349"/>
        <dbReference type="ChEBI" id="CHEBI:77396"/>
        <dbReference type="ChEBI" id="CHEBI:83139"/>
        <dbReference type="EC" id="1.2.1.84"/>
    </reaction>
</comment>
<dbReference type="InterPro" id="IPR036291">
    <property type="entry name" value="NAD(P)-bd_dom_sf"/>
</dbReference>